<dbReference type="Proteomes" id="UP001293718">
    <property type="component" value="Unassembled WGS sequence"/>
</dbReference>
<gene>
    <name evidence="1" type="ORF">SM757_27325</name>
</gene>
<reference evidence="1 2" key="1">
    <citation type="submission" date="2023-11" db="EMBL/GenBank/DDBJ databases">
        <title>Draft genome of Azohydromonas lata strain H1 (DSM1123), a polyhydroxyalkanoate producer.</title>
        <authorList>
            <person name="Traversa D."/>
            <person name="D'Addabbo P."/>
            <person name="Pazzani C."/>
            <person name="Manzari C."/>
            <person name="Chiara M."/>
            <person name="Scrascia M."/>
        </authorList>
    </citation>
    <scope>NUCLEOTIDE SEQUENCE [LARGE SCALE GENOMIC DNA]</scope>
    <source>
        <strain evidence="1 2">H1</strain>
    </source>
</reference>
<proteinExistence type="predicted"/>
<keyword evidence="2" id="KW-1185">Reference proteome</keyword>
<sequence>MIFVLEIPPQAEPRCWFAYDGDDLLRKVAADDALQEWEIHDCATPRELLEMFDASPETAGVAEKYPGICAMAEEYGWDKPLYRADHLQEPGSYREEPVTPQQASEAALRARGDCRIYWSEAEATAAFERANDPTWAGSGWRARWSLRAQLIATEVLADDL</sequence>
<name>A0ABU5IN15_9BURK</name>
<evidence type="ECO:0000313" key="2">
    <source>
        <dbReference type="Proteomes" id="UP001293718"/>
    </source>
</evidence>
<dbReference type="EMBL" id="JAXOJX010000065">
    <property type="protein sequence ID" value="MDZ5460296.1"/>
    <property type="molecule type" value="Genomic_DNA"/>
</dbReference>
<protein>
    <submittedName>
        <fullName evidence="1">Uncharacterized protein</fullName>
    </submittedName>
</protein>
<dbReference type="RefSeq" id="WP_066343531.1">
    <property type="nucleotide sequence ID" value="NZ_JAXOJX010000065.1"/>
</dbReference>
<organism evidence="1 2">
    <name type="scientific">Azohydromonas lata</name>
    <dbReference type="NCBI Taxonomy" id="45677"/>
    <lineage>
        <taxon>Bacteria</taxon>
        <taxon>Pseudomonadati</taxon>
        <taxon>Pseudomonadota</taxon>
        <taxon>Betaproteobacteria</taxon>
        <taxon>Burkholderiales</taxon>
        <taxon>Sphaerotilaceae</taxon>
        <taxon>Azohydromonas</taxon>
    </lineage>
</organism>
<comment type="caution">
    <text evidence="1">The sequence shown here is derived from an EMBL/GenBank/DDBJ whole genome shotgun (WGS) entry which is preliminary data.</text>
</comment>
<accession>A0ABU5IN15</accession>
<evidence type="ECO:0000313" key="1">
    <source>
        <dbReference type="EMBL" id="MDZ5460296.1"/>
    </source>
</evidence>